<protein>
    <submittedName>
        <fullName evidence="6">CLUMA_CG006171, isoform A</fullName>
    </submittedName>
</protein>
<dbReference type="PANTHER" id="PTHR10612:SF49">
    <property type="entry name" value="APOLIPOPROTEIN D-LIKE PROTEIN"/>
    <property type="match status" value="1"/>
</dbReference>
<accession>A0A1J1HX55</accession>
<dbReference type="InterPro" id="IPR012674">
    <property type="entry name" value="Calycin"/>
</dbReference>
<dbReference type="PROSITE" id="PS00213">
    <property type="entry name" value="LIPOCALIN"/>
    <property type="match status" value="1"/>
</dbReference>
<feature type="chain" id="PRO_5013085618" evidence="5">
    <location>
        <begin position="22"/>
        <end position="175"/>
    </location>
</feature>
<organism evidence="6 7">
    <name type="scientific">Clunio marinus</name>
    <dbReference type="NCBI Taxonomy" id="568069"/>
    <lineage>
        <taxon>Eukaryota</taxon>
        <taxon>Metazoa</taxon>
        <taxon>Ecdysozoa</taxon>
        <taxon>Arthropoda</taxon>
        <taxon>Hexapoda</taxon>
        <taxon>Insecta</taxon>
        <taxon>Pterygota</taxon>
        <taxon>Neoptera</taxon>
        <taxon>Endopterygota</taxon>
        <taxon>Diptera</taxon>
        <taxon>Nematocera</taxon>
        <taxon>Chironomoidea</taxon>
        <taxon>Chironomidae</taxon>
        <taxon>Clunio</taxon>
    </lineage>
</organism>
<reference evidence="6 7" key="1">
    <citation type="submission" date="2015-04" db="EMBL/GenBank/DDBJ databases">
        <authorList>
            <person name="Syromyatnikov M.Y."/>
            <person name="Popov V.N."/>
        </authorList>
    </citation>
    <scope>NUCLEOTIDE SEQUENCE [LARGE SCALE GENOMIC DNA]</scope>
</reference>
<evidence type="ECO:0000313" key="7">
    <source>
        <dbReference type="Proteomes" id="UP000183832"/>
    </source>
</evidence>
<evidence type="ECO:0000256" key="4">
    <source>
        <dbReference type="ARBA" id="ARBA00034121"/>
    </source>
</evidence>
<dbReference type="SUPFAM" id="SSF50814">
    <property type="entry name" value="Lipocalins"/>
    <property type="match status" value="1"/>
</dbReference>
<keyword evidence="7" id="KW-1185">Reference proteome</keyword>
<evidence type="ECO:0000256" key="2">
    <source>
        <dbReference type="ARBA" id="ARBA00022525"/>
    </source>
</evidence>
<dbReference type="PANTHER" id="PTHR10612">
    <property type="entry name" value="APOLIPOPROTEIN D"/>
    <property type="match status" value="1"/>
</dbReference>
<dbReference type="GO" id="GO:0005576">
    <property type="term" value="C:extracellular region"/>
    <property type="evidence" value="ECO:0007669"/>
    <property type="project" value="UniProtKB-SubCell"/>
</dbReference>
<keyword evidence="3 5" id="KW-0732">Signal</keyword>
<dbReference type="GO" id="GO:0006629">
    <property type="term" value="P:lipid metabolic process"/>
    <property type="evidence" value="ECO:0007669"/>
    <property type="project" value="TreeGrafter"/>
</dbReference>
<dbReference type="Gene3D" id="2.40.128.20">
    <property type="match status" value="1"/>
</dbReference>
<dbReference type="AlphaFoldDB" id="A0A1J1HX55"/>
<proteinExistence type="inferred from homology"/>
<name>A0A1J1HX55_9DIPT</name>
<dbReference type="GO" id="GO:0000302">
    <property type="term" value="P:response to reactive oxygen species"/>
    <property type="evidence" value="ECO:0007669"/>
    <property type="project" value="TreeGrafter"/>
</dbReference>
<evidence type="ECO:0000256" key="3">
    <source>
        <dbReference type="ARBA" id="ARBA00022729"/>
    </source>
</evidence>
<dbReference type="InterPro" id="IPR022272">
    <property type="entry name" value="Lipocalin_CS"/>
</dbReference>
<keyword evidence="2" id="KW-0964">Secreted</keyword>
<evidence type="ECO:0000313" key="6">
    <source>
        <dbReference type="EMBL" id="CRK92605.1"/>
    </source>
</evidence>
<sequence>MYHSEKIRFFIVMFGITSVTAFQFKAGQCPEVTPMRDFDMNRFLGLWHVVEGTLTNKSIECLTFNVTKLDSNTFAMTQLPQNLTSKLIPEHDIPGRMNIGVNASSDANFSVLITDYNNFAGFFICKNSSVGNFYRAAAVLSRTKQLSSLQHNIVKEYFHSYDVADDDLTGIINTC</sequence>
<dbReference type="GO" id="GO:0005737">
    <property type="term" value="C:cytoplasm"/>
    <property type="evidence" value="ECO:0007669"/>
    <property type="project" value="TreeGrafter"/>
</dbReference>
<dbReference type="Proteomes" id="UP000183832">
    <property type="component" value="Unassembled WGS sequence"/>
</dbReference>
<dbReference type="InterPro" id="IPR005657">
    <property type="entry name" value="Triabi/Procalin"/>
</dbReference>
<comment type="similarity">
    <text evidence="4">Belongs to the calycin superfamily. Triabin family.</text>
</comment>
<feature type="signal peptide" evidence="5">
    <location>
        <begin position="1"/>
        <end position="21"/>
    </location>
</feature>
<gene>
    <name evidence="6" type="primary">similar to apolipoprotein D</name>
    <name evidence="6" type="ORF">CLUMA_CG006171</name>
</gene>
<dbReference type="GO" id="GO:0030682">
    <property type="term" value="P:symbiont-mediated perturbation of host defenses"/>
    <property type="evidence" value="ECO:0007669"/>
    <property type="project" value="InterPro"/>
</dbReference>
<comment type="subcellular location">
    <subcellularLocation>
        <location evidence="1">Secreted</location>
    </subcellularLocation>
</comment>
<evidence type="ECO:0000256" key="1">
    <source>
        <dbReference type="ARBA" id="ARBA00004613"/>
    </source>
</evidence>
<evidence type="ECO:0000256" key="5">
    <source>
        <dbReference type="SAM" id="SignalP"/>
    </source>
</evidence>
<dbReference type="EMBL" id="CVRI01000033">
    <property type="protein sequence ID" value="CRK92605.1"/>
    <property type="molecule type" value="Genomic_DNA"/>
</dbReference>
<dbReference type="Pfam" id="PF03973">
    <property type="entry name" value="Triabin"/>
    <property type="match status" value="1"/>
</dbReference>
<dbReference type="OrthoDB" id="565904at2759"/>